<dbReference type="EMBL" id="CP141885">
    <property type="protein sequence ID" value="WRT67123.1"/>
    <property type="molecule type" value="Genomic_DNA"/>
</dbReference>
<proteinExistence type="predicted"/>
<keyword evidence="6" id="KW-1185">Reference proteome</keyword>
<dbReference type="InterPro" id="IPR002110">
    <property type="entry name" value="Ankyrin_rpt"/>
</dbReference>
<organism evidence="5 6">
    <name type="scientific">Kwoniella shivajii</name>
    <dbReference type="NCBI Taxonomy" id="564305"/>
    <lineage>
        <taxon>Eukaryota</taxon>
        <taxon>Fungi</taxon>
        <taxon>Dikarya</taxon>
        <taxon>Basidiomycota</taxon>
        <taxon>Agaricomycotina</taxon>
        <taxon>Tremellomycetes</taxon>
        <taxon>Tremellales</taxon>
        <taxon>Cryptococcaceae</taxon>
        <taxon>Kwoniella</taxon>
    </lineage>
</organism>
<keyword evidence="2 3" id="KW-0040">ANK repeat</keyword>
<feature type="region of interest" description="Disordered" evidence="4">
    <location>
        <begin position="223"/>
        <end position="251"/>
    </location>
</feature>
<dbReference type="Gene3D" id="1.25.40.20">
    <property type="entry name" value="Ankyrin repeat-containing domain"/>
    <property type="match status" value="1"/>
</dbReference>
<dbReference type="PROSITE" id="PS50297">
    <property type="entry name" value="ANK_REP_REGION"/>
    <property type="match status" value="1"/>
</dbReference>
<accession>A0ABZ1CZY8</accession>
<dbReference type="Pfam" id="PF12796">
    <property type="entry name" value="Ank_2"/>
    <property type="match status" value="1"/>
</dbReference>
<dbReference type="SUPFAM" id="SSF48403">
    <property type="entry name" value="Ankyrin repeat"/>
    <property type="match status" value="1"/>
</dbReference>
<evidence type="ECO:0000256" key="2">
    <source>
        <dbReference type="ARBA" id="ARBA00023043"/>
    </source>
</evidence>
<evidence type="ECO:0000256" key="3">
    <source>
        <dbReference type="PROSITE-ProRule" id="PRU00023"/>
    </source>
</evidence>
<evidence type="ECO:0000313" key="5">
    <source>
        <dbReference type="EMBL" id="WRT67123.1"/>
    </source>
</evidence>
<sequence>MVQASSSNKNLWVAASDGDYERVQYLIESEGMSPNDKDSNSYTPMHAASSYAHLDLLSYLLSKGGDINITDDDGETPLFVVETIDAARFLVEHGVDVAWKNEDGLNAADQLEEDHPEISSYLYSLLPSSERPPSADGQLRLGQGEGDNPINNNEGEGENENGTMGDSAISQLALENFTSTQSDALMIEAQKIMEQCAITGEDPDEKLRQVVEKAIKDGLSFAQASGAGGTVSNGQADGVINDEGNKRIREE</sequence>
<feature type="repeat" description="ANK" evidence="3">
    <location>
        <begin position="40"/>
        <end position="72"/>
    </location>
</feature>
<dbReference type="PANTHER" id="PTHR24171">
    <property type="entry name" value="ANKYRIN REPEAT DOMAIN-CONTAINING PROTEIN 39-RELATED"/>
    <property type="match status" value="1"/>
</dbReference>
<evidence type="ECO:0008006" key="7">
    <source>
        <dbReference type="Google" id="ProtNLM"/>
    </source>
</evidence>
<dbReference type="InterPro" id="IPR036770">
    <property type="entry name" value="Ankyrin_rpt-contain_sf"/>
</dbReference>
<dbReference type="Proteomes" id="UP001329825">
    <property type="component" value="Chromosome 5"/>
</dbReference>
<dbReference type="GeneID" id="87956220"/>
<dbReference type="PROSITE" id="PS50088">
    <property type="entry name" value="ANK_REPEAT"/>
    <property type="match status" value="1"/>
</dbReference>
<feature type="region of interest" description="Disordered" evidence="4">
    <location>
        <begin position="127"/>
        <end position="165"/>
    </location>
</feature>
<reference evidence="5 6" key="1">
    <citation type="submission" date="2024-01" db="EMBL/GenBank/DDBJ databases">
        <title>Comparative genomics of Cryptococcus and Kwoniella reveals pathogenesis evolution and contrasting modes of karyotype evolution via chromosome fusion or intercentromeric recombination.</title>
        <authorList>
            <person name="Coelho M.A."/>
            <person name="David-Palma M."/>
            <person name="Shea T."/>
            <person name="Bowers K."/>
            <person name="McGinley-Smith S."/>
            <person name="Mohammad A.W."/>
            <person name="Gnirke A."/>
            <person name="Yurkov A.M."/>
            <person name="Nowrousian M."/>
            <person name="Sun S."/>
            <person name="Cuomo C.A."/>
            <person name="Heitman J."/>
        </authorList>
    </citation>
    <scope>NUCLEOTIDE SEQUENCE [LARGE SCALE GENOMIC DNA]</scope>
    <source>
        <strain evidence="5">CBS 11374</strain>
    </source>
</reference>
<evidence type="ECO:0000256" key="1">
    <source>
        <dbReference type="ARBA" id="ARBA00022737"/>
    </source>
</evidence>
<dbReference type="RefSeq" id="XP_062791863.1">
    <property type="nucleotide sequence ID" value="XM_062935812.1"/>
</dbReference>
<dbReference type="SMART" id="SM00248">
    <property type="entry name" value="ANK"/>
    <property type="match status" value="3"/>
</dbReference>
<gene>
    <name evidence="5" type="ORF">IL334_004089</name>
</gene>
<name>A0ABZ1CZY8_9TREE</name>
<evidence type="ECO:0000313" key="6">
    <source>
        <dbReference type="Proteomes" id="UP001329825"/>
    </source>
</evidence>
<evidence type="ECO:0000256" key="4">
    <source>
        <dbReference type="SAM" id="MobiDB-lite"/>
    </source>
</evidence>
<keyword evidence="1" id="KW-0677">Repeat</keyword>
<protein>
    <recommendedName>
        <fullName evidence="7">Ankyrin repeat-containing protein</fullName>
    </recommendedName>
</protein>